<feature type="region of interest" description="Disordered" evidence="1">
    <location>
        <begin position="73"/>
        <end position="93"/>
    </location>
</feature>
<feature type="region of interest" description="Disordered" evidence="1">
    <location>
        <begin position="40"/>
        <end position="59"/>
    </location>
</feature>
<keyword evidence="3" id="KW-1185">Reference proteome</keyword>
<feature type="non-terminal residue" evidence="2">
    <location>
        <position position="1"/>
    </location>
</feature>
<evidence type="ECO:0000256" key="1">
    <source>
        <dbReference type="SAM" id="MobiDB-lite"/>
    </source>
</evidence>
<sequence length="93" mass="10519">RNGVASFKFSSLRFFTCWRAPPTVWAGLGARANPLCRLSHPGDGRTLPEDGLLSSPKEKKSKRSFFSLRLKKKRNKDEEGEGFEELDSFSSRL</sequence>
<protein>
    <submittedName>
        <fullName evidence="2">Uncharacterized protein</fullName>
    </submittedName>
</protein>
<name>A0ABV0S9E7_9TELE</name>
<comment type="caution">
    <text evidence="2">The sequence shown here is derived from an EMBL/GenBank/DDBJ whole genome shotgun (WGS) entry which is preliminary data.</text>
</comment>
<evidence type="ECO:0000313" key="3">
    <source>
        <dbReference type="Proteomes" id="UP001434883"/>
    </source>
</evidence>
<organism evidence="2 3">
    <name type="scientific">Xenoophorus captivus</name>
    <dbReference type="NCBI Taxonomy" id="1517983"/>
    <lineage>
        <taxon>Eukaryota</taxon>
        <taxon>Metazoa</taxon>
        <taxon>Chordata</taxon>
        <taxon>Craniata</taxon>
        <taxon>Vertebrata</taxon>
        <taxon>Euteleostomi</taxon>
        <taxon>Actinopterygii</taxon>
        <taxon>Neopterygii</taxon>
        <taxon>Teleostei</taxon>
        <taxon>Neoteleostei</taxon>
        <taxon>Acanthomorphata</taxon>
        <taxon>Ovalentaria</taxon>
        <taxon>Atherinomorphae</taxon>
        <taxon>Cyprinodontiformes</taxon>
        <taxon>Goodeidae</taxon>
        <taxon>Xenoophorus</taxon>
    </lineage>
</organism>
<gene>
    <name evidence="2" type="ORF">XENOCAPTIV_017612</name>
</gene>
<evidence type="ECO:0000313" key="2">
    <source>
        <dbReference type="EMBL" id="MEQ2216522.1"/>
    </source>
</evidence>
<accession>A0ABV0S9E7</accession>
<dbReference type="Proteomes" id="UP001434883">
    <property type="component" value="Unassembled WGS sequence"/>
</dbReference>
<proteinExistence type="predicted"/>
<dbReference type="EMBL" id="JAHRIN010070891">
    <property type="protein sequence ID" value="MEQ2216522.1"/>
    <property type="molecule type" value="Genomic_DNA"/>
</dbReference>
<feature type="compositionally biased region" description="Acidic residues" evidence="1">
    <location>
        <begin position="78"/>
        <end position="87"/>
    </location>
</feature>
<reference evidence="2 3" key="1">
    <citation type="submission" date="2021-06" db="EMBL/GenBank/DDBJ databases">
        <authorList>
            <person name="Palmer J.M."/>
        </authorList>
    </citation>
    <scope>NUCLEOTIDE SEQUENCE [LARGE SCALE GENOMIC DNA]</scope>
    <source>
        <strain evidence="2 3">XC_2019</strain>
        <tissue evidence="2">Muscle</tissue>
    </source>
</reference>